<dbReference type="AlphaFoldDB" id="A0A813JFM0"/>
<evidence type="ECO:0000313" key="1">
    <source>
        <dbReference type="EMBL" id="CAE8673784.1"/>
    </source>
</evidence>
<sequence length="301" mass="34180">MTSPIRVAALISLSQLKSSFCDVHILLDQEACNRDEDFDDDCLQILAEHTPRDQIARQYVAGRLQRQLRMYFDASTLTGSDLAEEEDEFWVWQAEMALPDVQMAIQVAMDEARSLAVVSNMDAIASEVVDAIALKLRSAHAVATRSYCFCAARRIAALLERCSTAQSFDDVRNLNVAMVRADSQFYRPHVLAWFAPVVEMFRQVCAEEARLKMNELLMIKLLVHRGLPKEVIFGWLYPASVQEAPQYLQFDAGTTVGLEADERWLRSADGTLLYPEIVVQSTLYNERLRQLMRAGPTRREI</sequence>
<evidence type="ECO:0000313" key="2">
    <source>
        <dbReference type="Proteomes" id="UP000626109"/>
    </source>
</evidence>
<dbReference type="EMBL" id="CAJNNW010024695">
    <property type="protein sequence ID" value="CAE8673784.1"/>
    <property type="molecule type" value="Genomic_DNA"/>
</dbReference>
<protein>
    <submittedName>
        <fullName evidence="1">Uncharacterized protein</fullName>
    </submittedName>
</protein>
<dbReference type="Proteomes" id="UP000626109">
    <property type="component" value="Unassembled WGS sequence"/>
</dbReference>
<comment type="caution">
    <text evidence="1">The sequence shown here is derived from an EMBL/GenBank/DDBJ whole genome shotgun (WGS) entry which is preliminary data.</text>
</comment>
<name>A0A813JFM0_POLGL</name>
<reference evidence="1" key="1">
    <citation type="submission" date="2021-02" db="EMBL/GenBank/DDBJ databases">
        <authorList>
            <person name="Dougan E. K."/>
            <person name="Rhodes N."/>
            <person name="Thang M."/>
            <person name="Chan C."/>
        </authorList>
    </citation>
    <scope>NUCLEOTIDE SEQUENCE</scope>
</reference>
<proteinExistence type="predicted"/>
<gene>
    <name evidence="1" type="ORF">PGLA2088_LOCUS18680</name>
</gene>
<accession>A0A813JFM0</accession>
<organism evidence="1 2">
    <name type="scientific">Polarella glacialis</name>
    <name type="common">Dinoflagellate</name>
    <dbReference type="NCBI Taxonomy" id="89957"/>
    <lineage>
        <taxon>Eukaryota</taxon>
        <taxon>Sar</taxon>
        <taxon>Alveolata</taxon>
        <taxon>Dinophyceae</taxon>
        <taxon>Suessiales</taxon>
        <taxon>Suessiaceae</taxon>
        <taxon>Polarella</taxon>
    </lineage>
</organism>